<evidence type="ECO:0000256" key="2">
    <source>
        <dbReference type="SAM" id="MobiDB-lite"/>
    </source>
</evidence>
<dbReference type="SUPFAM" id="SSF69786">
    <property type="entry name" value="YggU-like"/>
    <property type="match status" value="1"/>
</dbReference>
<dbReference type="SMART" id="SM01152">
    <property type="entry name" value="DUF167"/>
    <property type="match status" value="1"/>
</dbReference>
<dbReference type="Gene3D" id="3.30.1200.10">
    <property type="entry name" value="YggU-like"/>
    <property type="match status" value="1"/>
</dbReference>
<dbReference type="InterPro" id="IPR003746">
    <property type="entry name" value="DUF167"/>
</dbReference>
<dbReference type="InterPro" id="IPR036591">
    <property type="entry name" value="YggU-like_sf"/>
</dbReference>
<gene>
    <name evidence="3" type="ORF">LSH36_279g02072</name>
</gene>
<reference evidence="3" key="1">
    <citation type="journal article" date="2023" name="Mol. Biol. Evol.">
        <title>Third-Generation Sequencing Reveals the Adaptive Role of the Epigenome in Three Deep-Sea Polychaetes.</title>
        <authorList>
            <person name="Perez M."/>
            <person name="Aroh O."/>
            <person name="Sun Y."/>
            <person name="Lan Y."/>
            <person name="Juniper S.K."/>
            <person name="Young C.R."/>
            <person name="Angers B."/>
            <person name="Qian P.Y."/>
        </authorList>
    </citation>
    <scope>NUCLEOTIDE SEQUENCE</scope>
    <source>
        <strain evidence="3">P08H-3</strain>
    </source>
</reference>
<proteinExistence type="inferred from homology"/>
<dbReference type="PANTHER" id="PTHR13420:SF7">
    <property type="entry name" value="UPF0235 PROTEIN C15ORF40"/>
    <property type="match status" value="1"/>
</dbReference>
<evidence type="ECO:0000256" key="1">
    <source>
        <dbReference type="ARBA" id="ARBA00010364"/>
    </source>
</evidence>
<accession>A0AAD9JJS8</accession>
<keyword evidence="4" id="KW-1185">Reference proteome</keyword>
<feature type="region of interest" description="Disordered" evidence="2">
    <location>
        <begin position="24"/>
        <end position="47"/>
    </location>
</feature>
<sequence>MLKSINVLKYNITAYVSTQVQYAKMPKPKKNKNPPKPSVDKTITTGPVTSINDDVRITILAKPGAKQNAITDLSPEGVGVQISAPPREGEANTELCRYIASILGVKKSAVSLDKGSKSRNKTIEVHGTKLTIDEVTDKLKKEMENG</sequence>
<protein>
    <submittedName>
        <fullName evidence="3">Uncharacterized protein</fullName>
    </submittedName>
</protein>
<organism evidence="3 4">
    <name type="scientific">Paralvinella palmiformis</name>
    <dbReference type="NCBI Taxonomy" id="53620"/>
    <lineage>
        <taxon>Eukaryota</taxon>
        <taxon>Metazoa</taxon>
        <taxon>Spiralia</taxon>
        <taxon>Lophotrochozoa</taxon>
        <taxon>Annelida</taxon>
        <taxon>Polychaeta</taxon>
        <taxon>Sedentaria</taxon>
        <taxon>Canalipalpata</taxon>
        <taxon>Terebellida</taxon>
        <taxon>Terebelliformia</taxon>
        <taxon>Alvinellidae</taxon>
        <taxon>Paralvinella</taxon>
    </lineage>
</organism>
<dbReference type="EMBL" id="JAODUP010000279">
    <property type="protein sequence ID" value="KAK2154011.1"/>
    <property type="molecule type" value="Genomic_DNA"/>
</dbReference>
<dbReference type="GO" id="GO:0005737">
    <property type="term" value="C:cytoplasm"/>
    <property type="evidence" value="ECO:0007669"/>
    <property type="project" value="TreeGrafter"/>
</dbReference>
<dbReference type="HAMAP" id="MF_00634">
    <property type="entry name" value="UPF0235"/>
    <property type="match status" value="1"/>
</dbReference>
<dbReference type="Pfam" id="PF02594">
    <property type="entry name" value="DUF167"/>
    <property type="match status" value="1"/>
</dbReference>
<dbReference type="AlphaFoldDB" id="A0AAD9JJS8"/>
<evidence type="ECO:0000313" key="4">
    <source>
        <dbReference type="Proteomes" id="UP001208570"/>
    </source>
</evidence>
<dbReference type="Proteomes" id="UP001208570">
    <property type="component" value="Unassembled WGS sequence"/>
</dbReference>
<name>A0AAD9JJS8_9ANNE</name>
<dbReference type="NCBIfam" id="TIGR00251">
    <property type="entry name" value="DUF167 family protein"/>
    <property type="match status" value="1"/>
</dbReference>
<dbReference type="PANTHER" id="PTHR13420">
    <property type="entry name" value="UPF0235 PROTEIN C15ORF40"/>
    <property type="match status" value="1"/>
</dbReference>
<evidence type="ECO:0000313" key="3">
    <source>
        <dbReference type="EMBL" id="KAK2154011.1"/>
    </source>
</evidence>
<comment type="similarity">
    <text evidence="1">Belongs to the UPF0235 family.</text>
</comment>
<comment type="caution">
    <text evidence="3">The sequence shown here is derived from an EMBL/GenBank/DDBJ whole genome shotgun (WGS) entry which is preliminary data.</text>
</comment>